<dbReference type="InterPro" id="IPR039425">
    <property type="entry name" value="RNA_pol_sigma-70-like"/>
</dbReference>
<dbReference type="Proteomes" id="UP000546162">
    <property type="component" value="Unassembled WGS sequence"/>
</dbReference>
<dbReference type="PANTHER" id="PTHR43133">
    <property type="entry name" value="RNA POLYMERASE ECF-TYPE SIGMA FACTO"/>
    <property type="match status" value="1"/>
</dbReference>
<evidence type="ECO:0000313" key="7">
    <source>
        <dbReference type="EMBL" id="MBB4739152.1"/>
    </source>
</evidence>
<dbReference type="AlphaFoldDB" id="A0A7W7GVU3"/>
<dbReference type="Gene3D" id="1.10.10.10">
    <property type="entry name" value="Winged helix-like DNA-binding domain superfamily/Winged helix DNA-binding domain"/>
    <property type="match status" value="1"/>
</dbReference>
<dbReference type="InterPro" id="IPR013325">
    <property type="entry name" value="RNA_pol_sigma_r2"/>
</dbReference>
<dbReference type="NCBIfam" id="TIGR02937">
    <property type="entry name" value="sigma70-ECF"/>
    <property type="match status" value="1"/>
</dbReference>
<keyword evidence="8" id="KW-1185">Reference proteome</keyword>
<gene>
    <name evidence="7" type="ORF">BJY16_002611</name>
</gene>
<dbReference type="InterPro" id="IPR013324">
    <property type="entry name" value="RNA_pol_sigma_r3/r4-like"/>
</dbReference>
<sequence>MAPPAVRTYQHRGPSNAELLTACRGGDQGAWQQVVDRFAGLIWSVAFRHRLSHTECEDVCQATWSKLVQKVDTIRDPERLGDWLATVARNESLKQLNRSSRTVVSDKIELFERADPQVAQPEDEVLRAELHARLRAALHCLSPQCQALLELMLTDPPASYEEAAERLALSASSIGPIRTRCLRRLREALAA</sequence>
<organism evidence="7 8">
    <name type="scientific">Actinoplanes octamycinicus</name>
    <dbReference type="NCBI Taxonomy" id="135948"/>
    <lineage>
        <taxon>Bacteria</taxon>
        <taxon>Bacillati</taxon>
        <taxon>Actinomycetota</taxon>
        <taxon>Actinomycetes</taxon>
        <taxon>Micromonosporales</taxon>
        <taxon>Micromonosporaceae</taxon>
        <taxon>Actinoplanes</taxon>
    </lineage>
</organism>
<evidence type="ECO:0000256" key="1">
    <source>
        <dbReference type="ARBA" id="ARBA00010641"/>
    </source>
</evidence>
<dbReference type="SUPFAM" id="SSF88659">
    <property type="entry name" value="Sigma3 and sigma4 domains of RNA polymerase sigma factors"/>
    <property type="match status" value="1"/>
</dbReference>
<evidence type="ECO:0000256" key="4">
    <source>
        <dbReference type="ARBA" id="ARBA00023125"/>
    </source>
</evidence>
<dbReference type="Gene3D" id="1.10.1740.10">
    <property type="match status" value="1"/>
</dbReference>
<accession>A0A7W7GVU3</accession>
<dbReference type="Pfam" id="PF04542">
    <property type="entry name" value="Sigma70_r2"/>
    <property type="match status" value="1"/>
</dbReference>
<name>A0A7W7GVU3_9ACTN</name>
<protein>
    <submittedName>
        <fullName evidence="7">RNA polymerase sigma factor (Sigma-70 family)</fullName>
    </submittedName>
</protein>
<keyword evidence="3" id="KW-0731">Sigma factor</keyword>
<comment type="caution">
    <text evidence="7">The sequence shown here is derived from an EMBL/GenBank/DDBJ whole genome shotgun (WGS) entry which is preliminary data.</text>
</comment>
<keyword evidence="5" id="KW-0804">Transcription</keyword>
<proteinExistence type="inferred from homology"/>
<dbReference type="RefSeq" id="WP_185039728.1">
    <property type="nucleotide sequence ID" value="NZ_BAABFG010000005.1"/>
</dbReference>
<dbReference type="InterPro" id="IPR014284">
    <property type="entry name" value="RNA_pol_sigma-70_dom"/>
</dbReference>
<reference evidence="7 8" key="1">
    <citation type="submission" date="2020-08" db="EMBL/GenBank/DDBJ databases">
        <title>Sequencing the genomes of 1000 actinobacteria strains.</title>
        <authorList>
            <person name="Klenk H.-P."/>
        </authorList>
    </citation>
    <scope>NUCLEOTIDE SEQUENCE [LARGE SCALE GENOMIC DNA]</scope>
    <source>
        <strain evidence="7 8">DSM 45809</strain>
    </source>
</reference>
<evidence type="ECO:0000313" key="8">
    <source>
        <dbReference type="Proteomes" id="UP000546162"/>
    </source>
</evidence>
<dbReference type="SUPFAM" id="SSF88946">
    <property type="entry name" value="Sigma2 domain of RNA polymerase sigma factors"/>
    <property type="match status" value="1"/>
</dbReference>
<dbReference type="GO" id="GO:0006352">
    <property type="term" value="P:DNA-templated transcription initiation"/>
    <property type="evidence" value="ECO:0007669"/>
    <property type="project" value="InterPro"/>
</dbReference>
<dbReference type="InterPro" id="IPR007627">
    <property type="entry name" value="RNA_pol_sigma70_r2"/>
</dbReference>
<evidence type="ECO:0000256" key="3">
    <source>
        <dbReference type="ARBA" id="ARBA00023082"/>
    </source>
</evidence>
<dbReference type="GO" id="GO:0003677">
    <property type="term" value="F:DNA binding"/>
    <property type="evidence" value="ECO:0007669"/>
    <property type="project" value="UniProtKB-KW"/>
</dbReference>
<dbReference type="InterPro" id="IPR036388">
    <property type="entry name" value="WH-like_DNA-bd_sf"/>
</dbReference>
<keyword evidence="2" id="KW-0805">Transcription regulation</keyword>
<comment type="similarity">
    <text evidence="1">Belongs to the sigma-70 factor family. ECF subfamily.</text>
</comment>
<keyword evidence="4" id="KW-0238">DNA-binding</keyword>
<dbReference type="EMBL" id="JACHNB010000001">
    <property type="protein sequence ID" value="MBB4739152.1"/>
    <property type="molecule type" value="Genomic_DNA"/>
</dbReference>
<dbReference type="GO" id="GO:0016987">
    <property type="term" value="F:sigma factor activity"/>
    <property type="evidence" value="ECO:0007669"/>
    <property type="project" value="UniProtKB-KW"/>
</dbReference>
<evidence type="ECO:0000259" key="6">
    <source>
        <dbReference type="Pfam" id="PF04542"/>
    </source>
</evidence>
<dbReference type="PANTHER" id="PTHR43133:SF8">
    <property type="entry name" value="RNA POLYMERASE SIGMA FACTOR HI_1459-RELATED"/>
    <property type="match status" value="1"/>
</dbReference>
<evidence type="ECO:0000256" key="2">
    <source>
        <dbReference type="ARBA" id="ARBA00023015"/>
    </source>
</evidence>
<feature type="domain" description="RNA polymerase sigma-70 region 2" evidence="6">
    <location>
        <begin position="35"/>
        <end position="102"/>
    </location>
</feature>
<evidence type="ECO:0000256" key="5">
    <source>
        <dbReference type="ARBA" id="ARBA00023163"/>
    </source>
</evidence>